<dbReference type="InterPro" id="IPR016443">
    <property type="entry name" value="RNA3'_term_phos_cyc_type_2"/>
</dbReference>
<dbReference type="PANTHER" id="PTHR11096:SF1">
    <property type="entry name" value="RNA 3'-TERMINAL PHOSPHATE CYCLASE-LIKE PROTEIN"/>
    <property type="match status" value="1"/>
</dbReference>
<accession>A0A9W8E4Y7</accession>
<dbReference type="InterPro" id="IPR023797">
    <property type="entry name" value="RNA3'_phos_cyclase_dom"/>
</dbReference>
<dbReference type="NCBIfam" id="TIGR03400">
    <property type="entry name" value="18S_RNA_Rcl1p"/>
    <property type="match status" value="1"/>
</dbReference>
<comment type="subcellular location">
    <subcellularLocation>
        <location evidence="1">Nucleus</location>
        <location evidence="1">Nucleolus</location>
    </subcellularLocation>
</comment>
<dbReference type="InterPro" id="IPR013791">
    <property type="entry name" value="RNA3'-term_phos_cycl_insert"/>
</dbReference>
<keyword evidence="8" id="KW-1185">Reference proteome</keyword>
<dbReference type="OrthoDB" id="1911237at2759"/>
<comment type="similarity">
    <text evidence="2">Belongs to the RNA 3'-terminal cyclase family. Type 2 subfamily.</text>
</comment>
<evidence type="ECO:0008006" key="9">
    <source>
        <dbReference type="Google" id="ProtNLM"/>
    </source>
</evidence>
<dbReference type="InterPro" id="IPR036553">
    <property type="entry name" value="RPTC_insert"/>
</dbReference>
<evidence type="ECO:0000256" key="1">
    <source>
        <dbReference type="ARBA" id="ARBA00004604"/>
    </source>
</evidence>
<dbReference type="Pfam" id="PF05189">
    <property type="entry name" value="RTC_insert"/>
    <property type="match status" value="1"/>
</dbReference>
<dbReference type="GO" id="GO:0004521">
    <property type="term" value="F:RNA endonuclease activity"/>
    <property type="evidence" value="ECO:0007669"/>
    <property type="project" value="TreeGrafter"/>
</dbReference>
<dbReference type="InterPro" id="IPR037136">
    <property type="entry name" value="RNA3'_phos_cyclase_dom_sf"/>
</dbReference>
<dbReference type="EMBL" id="JANBPY010001831">
    <property type="protein sequence ID" value="KAJ1958149.1"/>
    <property type="molecule type" value="Genomic_DNA"/>
</dbReference>
<reference evidence="7" key="1">
    <citation type="submission" date="2022-07" db="EMBL/GenBank/DDBJ databases">
        <title>Phylogenomic reconstructions and comparative analyses of Kickxellomycotina fungi.</title>
        <authorList>
            <person name="Reynolds N.K."/>
            <person name="Stajich J.E."/>
            <person name="Barry K."/>
            <person name="Grigoriev I.V."/>
            <person name="Crous P."/>
            <person name="Smith M.E."/>
        </authorList>
    </citation>
    <scope>NUCLEOTIDE SEQUENCE</scope>
    <source>
        <strain evidence="7">RSA 1196</strain>
    </source>
</reference>
<dbReference type="InterPro" id="IPR020719">
    <property type="entry name" value="RNA3'_term_phos_cycl-like_CS"/>
</dbReference>
<dbReference type="Proteomes" id="UP001150925">
    <property type="component" value="Unassembled WGS sequence"/>
</dbReference>
<dbReference type="PANTHER" id="PTHR11096">
    <property type="entry name" value="RNA 3' TERMINAL PHOSPHATE CYCLASE"/>
    <property type="match status" value="1"/>
</dbReference>
<dbReference type="Gene3D" id="3.65.10.20">
    <property type="entry name" value="RNA 3'-terminal phosphate cyclase domain"/>
    <property type="match status" value="1"/>
</dbReference>
<feature type="domain" description="RNA 3'-terminal phosphate cyclase" evidence="5">
    <location>
        <begin position="5"/>
        <end position="224"/>
    </location>
</feature>
<comment type="caution">
    <text evidence="7">The sequence shown here is derived from an EMBL/GenBank/DDBJ whole genome shotgun (WGS) entry which is preliminary data.</text>
</comment>
<sequence>PLVAWLTGITSNNIDLSVDTLRTVTLPLLKSFGIDEGIELRITKRGSVPDGGGEVQFICPVVRAVKPVMLVDEGRIKRIRGIAHSTRVSPDLANRAVSSVRSVVNRYIPDVFIYTDTYKGAEAGKSPGYGVTLVAESTTGVLLSAERIATAGETPENLGKLIAKQLLDEVRKGGCFDSNHQWLPLLLMTISPEDVSKIRLGKLTEFTMQYLRDLRDFFGITFKIKPDTHTKTILLTCVGTGFLNVNRKTT</sequence>
<evidence type="ECO:0000256" key="3">
    <source>
        <dbReference type="ARBA" id="ARBA00022517"/>
    </source>
</evidence>
<dbReference type="SUPFAM" id="SSF55205">
    <property type="entry name" value="EPT/RTPC-like"/>
    <property type="match status" value="1"/>
</dbReference>
<dbReference type="GO" id="GO:0000479">
    <property type="term" value="P:endonucleolytic cleavage of tricistronic rRNA transcript (SSU-rRNA, 5.8S rRNA, LSU-rRNA)"/>
    <property type="evidence" value="ECO:0007669"/>
    <property type="project" value="TreeGrafter"/>
</dbReference>
<protein>
    <recommendedName>
        <fullName evidence="9">RNA 3'-terminal phosphate cyclase</fullName>
    </recommendedName>
</protein>
<dbReference type="Gene3D" id="3.30.360.20">
    <property type="entry name" value="RNA 3'-terminal phosphate cyclase, insert domain"/>
    <property type="match status" value="1"/>
</dbReference>
<dbReference type="GO" id="GO:0005730">
    <property type="term" value="C:nucleolus"/>
    <property type="evidence" value="ECO:0007669"/>
    <property type="project" value="UniProtKB-SubCell"/>
</dbReference>
<evidence type="ECO:0000313" key="8">
    <source>
        <dbReference type="Proteomes" id="UP001150925"/>
    </source>
</evidence>
<evidence type="ECO:0000256" key="4">
    <source>
        <dbReference type="ARBA" id="ARBA00023242"/>
    </source>
</evidence>
<keyword evidence="4" id="KW-0539">Nucleus</keyword>
<evidence type="ECO:0000256" key="2">
    <source>
        <dbReference type="ARBA" id="ARBA00007089"/>
    </source>
</evidence>
<organism evidence="7 8">
    <name type="scientific">Dispira parvispora</name>
    <dbReference type="NCBI Taxonomy" id="1520584"/>
    <lineage>
        <taxon>Eukaryota</taxon>
        <taxon>Fungi</taxon>
        <taxon>Fungi incertae sedis</taxon>
        <taxon>Zoopagomycota</taxon>
        <taxon>Kickxellomycotina</taxon>
        <taxon>Dimargaritomycetes</taxon>
        <taxon>Dimargaritales</taxon>
        <taxon>Dimargaritaceae</taxon>
        <taxon>Dispira</taxon>
    </lineage>
</organism>
<evidence type="ECO:0000313" key="7">
    <source>
        <dbReference type="EMBL" id="KAJ1958149.1"/>
    </source>
</evidence>
<dbReference type="InterPro" id="IPR000228">
    <property type="entry name" value="RNA3'_term_phos_cyc"/>
</dbReference>
<name>A0A9W8E4Y7_9FUNG</name>
<dbReference type="PROSITE" id="PS01287">
    <property type="entry name" value="RTC"/>
    <property type="match status" value="1"/>
</dbReference>
<feature type="non-terminal residue" evidence="7">
    <location>
        <position position="1"/>
    </location>
</feature>
<dbReference type="AlphaFoldDB" id="A0A9W8E4Y7"/>
<dbReference type="FunFam" id="3.30.360.20:FF:000001">
    <property type="entry name" value="RNA terminal phosphate cyclase-like 1"/>
    <property type="match status" value="1"/>
</dbReference>
<evidence type="ECO:0000259" key="6">
    <source>
        <dbReference type="Pfam" id="PF05189"/>
    </source>
</evidence>
<gene>
    <name evidence="7" type="ORF">IWQ62_004947</name>
</gene>
<proteinExistence type="inferred from homology"/>
<dbReference type="InterPro" id="IPR013792">
    <property type="entry name" value="RNA3'P_cycl/enolpyr_Trfase_a/b"/>
</dbReference>
<keyword evidence="3" id="KW-0690">Ribosome biogenesis</keyword>
<feature type="domain" description="RNA 3'-terminal phosphate cyclase insert" evidence="6">
    <location>
        <begin position="71"/>
        <end position="170"/>
    </location>
</feature>
<dbReference type="Pfam" id="PF01137">
    <property type="entry name" value="RTC"/>
    <property type="match status" value="1"/>
</dbReference>
<evidence type="ECO:0000259" key="5">
    <source>
        <dbReference type="Pfam" id="PF01137"/>
    </source>
</evidence>